<dbReference type="PANTHER" id="PTHR14226:SF57">
    <property type="entry name" value="BLR7027 PROTEIN"/>
    <property type="match status" value="1"/>
</dbReference>
<gene>
    <name evidence="6" type="ORF">C8E03_105154</name>
</gene>
<evidence type="ECO:0000259" key="5">
    <source>
        <dbReference type="PROSITE" id="PS51635"/>
    </source>
</evidence>
<dbReference type="Gene3D" id="3.40.1090.10">
    <property type="entry name" value="Cytosolic phospholipase A2 catalytic domain"/>
    <property type="match status" value="2"/>
</dbReference>
<proteinExistence type="predicted"/>
<sequence>MNPVIDLSKEYGIVLEGGGAKGAYQIGAWKAFEEVGVKVNAVAGTSVGALNAAMICMGDYKKAEELWENISYSKVMKVDDHIMSQVFQGKLEISEALKHSLRLFVDGGADITPLKELIAQNIDESCIRNGKINFYLLTFSISEMKELDLDMKEVEEGRMQDLLLASAYLPVFKNEKLHGKTYMDGGMFNNVPLESLVKRGYQDIIVVRIFGIGREKKVKLPEGVTVLSIEPRVDLGNILDFDSNKSSRNIKIGYYDAMRLIYGLKGKIYYIEENQEECYYLKQLIHISEDEKKKLCEYYNIEDKKEMLTRNFVERVLAAIALELKLGKEWSYCELYLSILEAAAKILRVQKYKIYTVEEFRKEVLNKINSGMGTFELPAFITVIINHSEN</sequence>
<reference evidence="6 7" key="1">
    <citation type="submission" date="2018-05" db="EMBL/GenBank/DDBJ databases">
        <title>Genomic Encyclopedia of Type Strains, Phase IV (KMG-IV): sequencing the most valuable type-strain genomes for metagenomic binning, comparative biology and taxonomic classification.</title>
        <authorList>
            <person name="Goeker M."/>
        </authorList>
    </citation>
    <scope>NUCLEOTIDE SEQUENCE [LARGE SCALE GENOMIC DNA]</scope>
    <source>
        <strain evidence="6 7">DSM 28816</strain>
    </source>
</reference>
<dbReference type="CDD" id="cd07209">
    <property type="entry name" value="Pat_hypo_Ecoli_Z1214_like"/>
    <property type="match status" value="1"/>
</dbReference>
<evidence type="ECO:0000256" key="1">
    <source>
        <dbReference type="ARBA" id="ARBA00022801"/>
    </source>
</evidence>
<dbReference type="InterPro" id="IPR002641">
    <property type="entry name" value="PNPLA_dom"/>
</dbReference>
<dbReference type="RefSeq" id="WP_110291131.1">
    <property type="nucleotide sequence ID" value="NZ_QICS01000005.1"/>
</dbReference>
<dbReference type="EMBL" id="QICS01000005">
    <property type="protein sequence ID" value="PXV90246.1"/>
    <property type="molecule type" value="Genomic_DNA"/>
</dbReference>
<evidence type="ECO:0000313" key="7">
    <source>
        <dbReference type="Proteomes" id="UP000247523"/>
    </source>
</evidence>
<dbReference type="AlphaFoldDB" id="A0A318EW75"/>
<name>A0A318EW75_9FIRM</name>
<accession>A0A318EW75</accession>
<dbReference type="GO" id="GO:0016042">
    <property type="term" value="P:lipid catabolic process"/>
    <property type="evidence" value="ECO:0007669"/>
    <property type="project" value="UniProtKB-UniRule"/>
</dbReference>
<evidence type="ECO:0000256" key="4">
    <source>
        <dbReference type="PROSITE-ProRule" id="PRU01161"/>
    </source>
</evidence>
<evidence type="ECO:0000256" key="2">
    <source>
        <dbReference type="ARBA" id="ARBA00022963"/>
    </source>
</evidence>
<dbReference type="PANTHER" id="PTHR14226">
    <property type="entry name" value="NEUROPATHY TARGET ESTERASE/SWISS CHEESE D.MELANOGASTER"/>
    <property type="match status" value="1"/>
</dbReference>
<feature type="domain" description="PNPLA" evidence="5">
    <location>
        <begin position="13"/>
        <end position="197"/>
    </location>
</feature>
<dbReference type="Pfam" id="PF01734">
    <property type="entry name" value="Patatin"/>
    <property type="match status" value="1"/>
</dbReference>
<dbReference type="GO" id="GO:0016787">
    <property type="term" value="F:hydrolase activity"/>
    <property type="evidence" value="ECO:0007669"/>
    <property type="project" value="UniProtKB-UniRule"/>
</dbReference>
<keyword evidence="2 4" id="KW-0442">Lipid degradation</keyword>
<feature type="short sequence motif" description="GXGXXG" evidence="4">
    <location>
        <begin position="17"/>
        <end position="22"/>
    </location>
</feature>
<evidence type="ECO:0000313" key="6">
    <source>
        <dbReference type="EMBL" id="PXV90246.1"/>
    </source>
</evidence>
<evidence type="ECO:0000256" key="3">
    <source>
        <dbReference type="ARBA" id="ARBA00023098"/>
    </source>
</evidence>
<protein>
    <submittedName>
        <fullName evidence="6">NTE family protein</fullName>
    </submittedName>
</protein>
<dbReference type="InterPro" id="IPR050301">
    <property type="entry name" value="NTE"/>
</dbReference>
<dbReference type="PROSITE" id="PS51635">
    <property type="entry name" value="PNPLA"/>
    <property type="match status" value="1"/>
</dbReference>
<feature type="short sequence motif" description="GXSXG" evidence="4">
    <location>
        <begin position="44"/>
        <end position="48"/>
    </location>
</feature>
<dbReference type="Proteomes" id="UP000247523">
    <property type="component" value="Unassembled WGS sequence"/>
</dbReference>
<comment type="caution">
    <text evidence="6">The sequence shown here is derived from an EMBL/GenBank/DDBJ whole genome shotgun (WGS) entry which is preliminary data.</text>
</comment>
<feature type="short sequence motif" description="DGA/G" evidence="4">
    <location>
        <begin position="184"/>
        <end position="186"/>
    </location>
</feature>
<feature type="active site" description="Nucleophile" evidence="4">
    <location>
        <position position="46"/>
    </location>
</feature>
<keyword evidence="1 4" id="KW-0378">Hydrolase</keyword>
<dbReference type="InterPro" id="IPR016035">
    <property type="entry name" value="Acyl_Trfase/lysoPLipase"/>
</dbReference>
<keyword evidence="3 4" id="KW-0443">Lipid metabolism</keyword>
<organism evidence="6 7">
    <name type="scientific">Lachnotalea glycerini</name>
    <dbReference type="NCBI Taxonomy" id="1763509"/>
    <lineage>
        <taxon>Bacteria</taxon>
        <taxon>Bacillati</taxon>
        <taxon>Bacillota</taxon>
        <taxon>Clostridia</taxon>
        <taxon>Lachnospirales</taxon>
        <taxon>Lachnospiraceae</taxon>
        <taxon>Lachnotalea</taxon>
    </lineage>
</organism>
<feature type="active site" description="Proton acceptor" evidence="4">
    <location>
        <position position="184"/>
    </location>
</feature>
<dbReference type="SUPFAM" id="SSF52151">
    <property type="entry name" value="FabD/lysophospholipase-like"/>
    <property type="match status" value="1"/>
</dbReference>